<dbReference type="InterPro" id="IPR011608">
    <property type="entry name" value="PRD"/>
</dbReference>
<dbReference type="InterPro" id="IPR036650">
    <property type="entry name" value="CAT_RNA-bd_dom_sf"/>
</dbReference>
<dbReference type="RefSeq" id="WP_109604175.1">
    <property type="nucleotide sequence ID" value="NZ_QGGI01000004.1"/>
</dbReference>
<name>A0AA45HJB7_9BACT</name>
<comment type="caution">
    <text evidence="3">The sequence shown here is derived from an EMBL/GenBank/DDBJ whole genome shotgun (WGS) entry which is preliminary data.</text>
</comment>
<dbReference type="PANTHER" id="PTHR30185:SF15">
    <property type="entry name" value="CRYPTIC BETA-GLUCOSIDE BGL OPERON ANTITERMINATOR"/>
    <property type="match status" value="1"/>
</dbReference>
<gene>
    <name evidence="3" type="ORF">C7380_10451</name>
</gene>
<dbReference type="AlphaFoldDB" id="A0AA45HJB7"/>
<dbReference type="Gene3D" id="2.30.24.10">
    <property type="entry name" value="CAT RNA-binding domain"/>
    <property type="match status" value="1"/>
</dbReference>
<dbReference type="Pfam" id="PF00874">
    <property type="entry name" value="PRD"/>
    <property type="match status" value="2"/>
</dbReference>
<dbReference type="InterPro" id="IPR050661">
    <property type="entry name" value="BglG_antiterminators"/>
</dbReference>
<dbReference type="SMART" id="SM01061">
    <property type="entry name" value="CAT_RBD"/>
    <property type="match status" value="1"/>
</dbReference>
<keyword evidence="1" id="KW-0677">Repeat</keyword>
<dbReference type="GO" id="GO:0006355">
    <property type="term" value="P:regulation of DNA-templated transcription"/>
    <property type="evidence" value="ECO:0007669"/>
    <property type="project" value="InterPro"/>
</dbReference>
<proteinExistence type="predicted"/>
<evidence type="ECO:0000256" key="1">
    <source>
        <dbReference type="ARBA" id="ARBA00022737"/>
    </source>
</evidence>
<dbReference type="InterPro" id="IPR036634">
    <property type="entry name" value="PRD_sf"/>
</dbReference>
<evidence type="ECO:0000259" key="2">
    <source>
        <dbReference type="PROSITE" id="PS51372"/>
    </source>
</evidence>
<sequence>MNEYKIKKVFNNNVVLVEKNDEDFILIGKGIGFARQKGSYVKNVDTVEHIFISTEKSDLIKNKDILSDIDPKIALITEKILNLASKKLDMKFKVDTHLGMIDHINFAIRRLKEGISLRNPFLEETKFLFPIEFEIAKECLNILKRETGINIPDDEAGFIALHLNSAKESKSKKDLIKLNQIVNKIEKLLSNKNIDVLNHPFDFKRFIDHIKDCIKRNNDKKNISNPLLKDILNKMSEEYEISKEINNIIFEELNISLSDDELGFIAVHVYKLKNL</sequence>
<accession>A0AA45HJB7</accession>
<dbReference type="EMBL" id="QGGI01000004">
    <property type="protein sequence ID" value="PWJ95637.1"/>
    <property type="molecule type" value="Genomic_DNA"/>
</dbReference>
<feature type="domain" description="PRD" evidence="2">
    <location>
        <begin position="68"/>
        <end position="173"/>
    </location>
</feature>
<dbReference type="SUPFAM" id="SSF50151">
    <property type="entry name" value="SacY-like RNA-binding domain"/>
    <property type="match status" value="1"/>
</dbReference>
<reference evidence="3 4" key="1">
    <citation type="submission" date="2018-05" db="EMBL/GenBank/DDBJ databases">
        <title>Genomic Encyclopedia of Type Strains, Phase IV (KMG-IV): sequencing the most valuable type-strain genomes for metagenomic binning, comparative biology and taxonomic classification.</title>
        <authorList>
            <person name="Goeker M."/>
        </authorList>
    </citation>
    <scope>NUCLEOTIDE SEQUENCE [LARGE SCALE GENOMIC DNA]</scope>
    <source>
        <strain evidence="3 4">DSM 24906</strain>
    </source>
</reference>
<dbReference type="PROSITE" id="PS51372">
    <property type="entry name" value="PRD_2"/>
    <property type="match status" value="2"/>
</dbReference>
<feature type="domain" description="PRD" evidence="2">
    <location>
        <begin position="174"/>
        <end position="275"/>
    </location>
</feature>
<dbReference type="InterPro" id="IPR004341">
    <property type="entry name" value="CAT_RNA-bd_dom"/>
</dbReference>
<evidence type="ECO:0000313" key="4">
    <source>
        <dbReference type="Proteomes" id="UP000245921"/>
    </source>
</evidence>
<protein>
    <submittedName>
        <fullName evidence="3">BglG family transcriptional antiterminator</fullName>
    </submittedName>
</protein>
<organism evidence="3 4">
    <name type="scientific">Oceanotoga teriensis</name>
    <dbReference type="NCBI Taxonomy" id="515440"/>
    <lineage>
        <taxon>Bacteria</taxon>
        <taxon>Thermotogati</taxon>
        <taxon>Thermotogota</taxon>
        <taxon>Thermotogae</taxon>
        <taxon>Petrotogales</taxon>
        <taxon>Petrotogaceae</taxon>
        <taxon>Oceanotoga</taxon>
    </lineage>
</organism>
<dbReference type="Proteomes" id="UP000245921">
    <property type="component" value="Unassembled WGS sequence"/>
</dbReference>
<dbReference type="GO" id="GO:0003723">
    <property type="term" value="F:RNA binding"/>
    <property type="evidence" value="ECO:0007669"/>
    <property type="project" value="InterPro"/>
</dbReference>
<dbReference type="PANTHER" id="PTHR30185">
    <property type="entry name" value="CRYPTIC BETA-GLUCOSIDE BGL OPERON ANTITERMINATOR"/>
    <property type="match status" value="1"/>
</dbReference>
<dbReference type="Pfam" id="PF03123">
    <property type="entry name" value="CAT_RBD"/>
    <property type="match status" value="1"/>
</dbReference>
<dbReference type="SUPFAM" id="SSF63520">
    <property type="entry name" value="PTS-regulatory domain, PRD"/>
    <property type="match status" value="2"/>
</dbReference>
<keyword evidence="4" id="KW-1185">Reference proteome</keyword>
<evidence type="ECO:0000313" key="3">
    <source>
        <dbReference type="EMBL" id="PWJ95637.1"/>
    </source>
</evidence>
<dbReference type="Gene3D" id="1.10.1790.10">
    <property type="entry name" value="PRD domain"/>
    <property type="match status" value="2"/>
</dbReference>